<evidence type="ECO:0000313" key="1">
    <source>
        <dbReference type="EMBL" id="GIG97634.1"/>
    </source>
</evidence>
<dbReference type="EMBL" id="BONX01000028">
    <property type="protein sequence ID" value="GIG97634.1"/>
    <property type="molecule type" value="Genomic_DNA"/>
</dbReference>
<reference evidence="1 2" key="1">
    <citation type="submission" date="2021-01" db="EMBL/GenBank/DDBJ databases">
        <title>Whole genome shotgun sequence of Plantactinospora mayteni NBRC 109088.</title>
        <authorList>
            <person name="Komaki H."/>
            <person name="Tamura T."/>
        </authorList>
    </citation>
    <scope>NUCLEOTIDE SEQUENCE [LARGE SCALE GENOMIC DNA]</scope>
    <source>
        <strain evidence="1 2">NBRC 109088</strain>
    </source>
</reference>
<protein>
    <submittedName>
        <fullName evidence="1">Uncharacterized protein</fullName>
    </submittedName>
</protein>
<accession>A0ABQ4ESK9</accession>
<dbReference type="RefSeq" id="WP_203859122.1">
    <property type="nucleotide sequence ID" value="NZ_BAAAZQ010000013.1"/>
</dbReference>
<proteinExistence type="predicted"/>
<keyword evidence="2" id="KW-1185">Reference proteome</keyword>
<evidence type="ECO:0000313" key="2">
    <source>
        <dbReference type="Proteomes" id="UP000621500"/>
    </source>
</evidence>
<gene>
    <name evidence="1" type="ORF">Pma05_42070</name>
</gene>
<sequence>MTVRVGQGSAREILVVLALAVSGLLLATLVAFTPWYGFAAGARNVEVVEMHAPVGTSPGDEMGLTVAGDG</sequence>
<dbReference type="Proteomes" id="UP000621500">
    <property type="component" value="Unassembled WGS sequence"/>
</dbReference>
<organism evidence="1 2">
    <name type="scientific">Plantactinospora mayteni</name>
    <dbReference type="NCBI Taxonomy" id="566021"/>
    <lineage>
        <taxon>Bacteria</taxon>
        <taxon>Bacillati</taxon>
        <taxon>Actinomycetota</taxon>
        <taxon>Actinomycetes</taxon>
        <taxon>Micromonosporales</taxon>
        <taxon>Micromonosporaceae</taxon>
        <taxon>Plantactinospora</taxon>
    </lineage>
</organism>
<name>A0ABQ4ESK9_9ACTN</name>
<comment type="caution">
    <text evidence="1">The sequence shown here is derived from an EMBL/GenBank/DDBJ whole genome shotgun (WGS) entry which is preliminary data.</text>
</comment>